<gene>
    <name evidence="1" type="primary">bet</name>
    <name evidence="1" type="ORF">DMP10_11395</name>
</gene>
<dbReference type="Proteomes" id="UP000278327">
    <property type="component" value="Unassembled WGS sequence"/>
</dbReference>
<dbReference type="InterPro" id="IPR018330">
    <property type="entry name" value="RecT_fam"/>
</dbReference>
<proteinExistence type="predicted"/>
<accession>A0A3N0ANY5</accession>
<dbReference type="RefSeq" id="WP_117284142.1">
    <property type="nucleotide sequence ID" value="NZ_JAMTCE010000022.1"/>
</dbReference>
<organism evidence="1 2">
    <name type="scientific">Adlercreutzia equolifaciens subsp. celatus DSM 18785</name>
    <dbReference type="NCBI Taxonomy" id="1121021"/>
    <lineage>
        <taxon>Bacteria</taxon>
        <taxon>Bacillati</taxon>
        <taxon>Actinomycetota</taxon>
        <taxon>Coriobacteriia</taxon>
        <taxon>Eggerthellales</taxon>
        <taxon>Eggerthellaceae</taxon>
        <taxon>Adlercreutzia</taxon>
    </lineage>
</organism>
<protein>
    <submittedName>
        <fullName evidence="1">Phage recombination protein Bet</fullName>
    </submittedName>
</protein>
<dbReference type="EMBL" id="QICA01000025">
    <property type="protein sequence ID" value="RNL36066.1"/>
    <property type="molecule type" value="Genomic_DNA"/>
</dbReference>
<comment type="caution">
    <text evidence="1">The sequence shown here is derived from an EMBL/GenBank/DDBJ whole genome shotgun (WGS) entry which is preliminary data.</text>
</comment>
<keyword evidence="2" id="KW-1185">Reference proteome</keyword>
<dbReference type="AlphaFoldDB" id="A0A3N0ANY5"/>
<reference evidence="1 2" key="1">
    <citation type="journal article" date="2019" name="Microbiol. Resour. Announc.">
        <title>Draft Genome Sequences of Type Strains of Gordonibacter faecihominis, Paraeggerthella hongkongensis, Parvibacter caecicola,Slackia equolifaciens, Slackia faecicanis, and Slackia isoflavoniconvertens.</title>
        <authorList>
            <person name="Danylec N."/>
            <person name="Stoll D.A."/>
            <person name="Dotsch A."/>
            <person name="Huch M."/>
        </authorList>
    </citation>
    <scope>NUCLEOTIDE SEQUENCE [LARGE SCALE GENOMIC DNA]</scope>
    <source>
        <strain evidence="1 2">DSM 18785</strain>
    </source>
</reference>
<evidence type="ECO:0000313" key="1">
    <source>
        <dbReference type="EMBL" id="RNL36066.1"/>
    </source>
</evidence>
<dbReference type="NCBIfam" id="TIGR01913">
    <property type="entry name" value="bet_lambda"/>
    <property type="match status" value="1"/>
</dbReference>
<evidence type="ECO:0000313" key="2">
    <source>
        <dbReference type="Proteomes" id="UP000278327"/>
    </source>
</evidence>
<dbReference type="Pfam" id="PF03837">
    <property type="entry name" value="RecT"/>
    <property type="match status" value="1"/>
</dbReference>
<sequence>MSSEIVEYKADNGQDIRVTEQDVRDLMAANGNAMENVTSQEVKMFLRLCQSQRLNPFTRDAYIVKYGNQPASVIAGKDAFVKRATRNKKYRGHEAGITFIRRVKENGGIRKTIERREGSMLLEGEELIGGWAKVYLDGYACPIFEEVALSEYAAPDRYGKNGWSKMPATMIRKVALCHALREAFPEDLGGLYGAEEMDQARQQEQAAPQPQEEEAVEHIAEDVVEEQAAPQPQEDPRKALWQQVADQKRQAIELGTKEEGITSWMAANILNPDGSPKAVNMYTAEDIVKLSDFLAVNIRNHQELAAQQAEQDGYAADAEYEECAEPDYAPEDIPF</sequence>
<dbReference type="GO" id="GO:0003677">
    <property type="term" value="F:DNA binding"/>
    <property type="evidence" value="ECO:0007669"/>
    <property type="project" value="InterPro"/>
</dbReference>
<name>A0A3N0ANY5_9ACTN</name>
<dbReference type="InterPro" id="IPR010183">
    <property type="entry name" value="Phage_lambda_Bet"/>
</dbReference>
<dbReference type="GO" id="GO:0006310">
    <property type="term" value="P:DNA recombination"/>
    <property type="evidence" value="ECO:0007669"/>
    <property type="project" value="InterPro"/>
</dbReference>